<evidence type="ECO:0000256" key="1">
    <source>
        <dbReference type="SAM" id="MobiDB-lite"/>
    </source>
</evidence>
<feature type="region of interest" description="Disordered" evidence="1">
    <location>
        <begin position="89"/>
        <end position="113"/>
    </location>
</feature>
<evidence type="ECO:0000313" key="2">
    <source>
        <dbReference type="EMBL" id="CAG6456572.1"/>
    </source>
</evidence>
<dbReference type="EMBL" id="HBUE01031212">
    <property type="protein sequence ID" value="CAG6456572.1"/>
    <property type="molecule type" value="Transcribed_RNA"/>
</dbReference>
<reference evidence="2" key="1">
    <citation type="submission" date="2021-05" db="EMBL/GenBank/DDBJ databases">
        <authorList>
            <person name="Alioto T."/>
            <person name="Alioto T."/>
            <person name="Gomez Garrido J."/>
        </authorList>
    </citation>
    <scope>NUCLEOTIDE SEQUENCE</scope>
</reference>
<sequence length="113" mass="12587">MLAAVRHQGASLPARTRGRRGPCRLCREQPDHGPCQAPHLRYHLDRARIAGLPGPGIHHQNRQRVVLRHKACGTDVLSPEHVLIYMQTPGHPENSKTKRGMAKSAPKDLSFLL</sequence>
<dbReference type="AlphaFoldDB" id="A0A8D8AGG3"/>
<proteinExistence type="predicted"/>
<protein>
    <submittedName>
        <fullName evidence="2">(northern house mosquito) hypothetical protein</fullName>
    </submittedName>
</protein>
<name>A0A8D8AGG3_CULPI</name>
<organism evidence="2">
    <name type="scientific">Culex pipiens</name>
    <name type="common">House mosquito</name>
    <dbReference type="NCBI Taxonomy" id="7175"/>
    <lineage>
        <taxon>Eukaryota</taxon>
        <taxon>Metazoa</taxon>
        <taxon>Ecdysozoa</taxon>
        <taxon>Arthropoda</taxon>
        <taxon>Hexapoda</taxon>
        <taxon>Insecta</taxon>
        <taxon>Pterygota</taxon>
        <taxon>Neoptera</taxon>
        <taxon>Endopterygota</taxon>
        <taxon>Diptera</taxon>
        <taxon>Nematocera</taxon>
        <taxon>Culicoidea</taxon>
        <taxon>Culicidae</taxon>
        <taxon>Culicinae</taxon>
        <taxon>Culicini</taxon>
        <taxon>Culex</taxon>
        <taxon>Culex</taxon>
    </lineage>
</organism>
<accession>A0A8D8AGG3</accession>